<protein>
    <recommendedName>
        <fullName evidence="7">Cationic amino acid transporter C-terminal domain-containing protein</fullName>
    </recommendedName>
</protein>
<feature type="transmembrane region" description="Helical" evidence="6">
    <location>
        <begin position="319"/>
        <end position="339"/>
    </location>
</feature>
<keyword evidence="3 6" id="KW-1133">Transmembrane helix</keyword>
<keyword evidence="9" id="KW-1185">Reference proteome</keyword>
<dbReference type="PANTHER" id="PTHR43243">
    <property type="entry name" value="INNER MEMBRANE TRANSPORTER YGJI-RELATED"/>
    <property type="match status" value="1"/>
</dbReference>
<keyword evidence="2 6" id="KW-0812">Transmembrane</keyword>
<dbReference type="PIRSF" id="PIRSF006060">
    <property type="entry name" value="AA_transporter"/>
    <property type="match status" value="1"/>
</dbReference>
<reference evidence="8" key="1">
    <citation type="submission" date="2022-11" db="UniProtKB">
        <authorList>
            <consortium name="EnsemblMetazoa"/>
        </authorList>
    </citation>
    <scope>IDENTIFICATION</scope>
</reference>
<evidence type="ECO:0000256" key="1">
    <source>
        <dbReference type="ARBA" id="ARBA00004141"/>
    </source>
</evidence>
<feature type="transmembrane region" description="Helical" evidence="6">
    <location>
        <begin position="397"/>
        <end position="414"/>
    </location>
</feature>
<organism evidence="8 9">
    <name type="scientific">Patiria miniata</name>
    <name type="common">Bat star</name>
    <name type="synonym">Asterina miniata</name>
    <dbReference type="NCBI Taxonomy" id="46514"/>
    <lineage>
        <taxon>Eukaryota</taxon>
        <taxon>Metazoa</taxon>
        <taxon>Echinodermata</taxon>
        <taxon>Eleutherozoa</taxon>
        <taxon>Asterozoa</taxon>
        <taxon>Asteroidea</taxon>
        <taxon>Valvatacea</taxon>
        <taxon>Valvatida</taxon>
        <taxon>Asterinidae</taxon>
        <taxon>Patiria</taxon>
    </lineage>
</organism>
<feature type="transmembrane region" description="Helical" evidence="6">
    <location>
        <begin position="267"/>
        <end position="292"/>
    </location>
</feature>
<dbReference type="Proteomes" id="UP000887568">
    <property type="component" value="Unplaced"/>
</dbReference>
<accession>A0A914BAK7</accession>
<feature type="transmembrane region" description="Helical" evidence="6">
    <location>
        <begin position="530"/>
        <end position="551"/>
    </location>
</feature>
<evidence type="ECO:0000313" key="8">
    <source>
        <dbReference type="EnsemblMetazoa" id="XP_038073044.1"/>
    </source>
</evidence>
<feature type="transmembrane region" description="Helical" evidence="6">
    <location>
        <begin position="588"/>
        <end position="606"/>
    </location>
</feature>
<keyword evidence="4 6" id="KW-0472">Membrane</keyword>
<feature type="transmembrane region" description="Helical" evidence="6">
    <location>
        <begin position="563"/>
        <end position="582"/>
    </location>
</feature>
<dbReference type="EnsemblMetazoa" id="XM_038217116.1">
    <property type="protein sequence ID" value="XP_038073044.1"/>
    <property type="gene ID" value="LOC119741364"/>
</dbReference>
<feature type="transmembrane region" description="Helical" evidence="6">
    <location>
        <begin position="236"/>
        <end position="255"/>
    </location>
</feature>
<evidence type="ECO:0000256" key="2">
    <source>
        <dbReference type="ARBA" id="ARBA00022692"/>
    </source>
</evidence>
<feature type="transmembrane region" description="Helical" evidence="6">
    <location>
        <begin position="32"/>
        <end position="54"/>
    </location>
</feature>
<evidence type="ECO:0000256" key="3">
    <source>
        <dbReference type="ARBA" id="ARBA00022989"/>
    </source>
</evidence>
<dbReference type="RefSeq" id="XP_038073044.1">
    <property type="nucleotide sequence ID" value="XM_038217116.1"/>
</dbReference>
<evidence type="ECO:0000259" key="7">
    <source>
        <dbReference type="Pfam" id="PF13906"/>
    </source>
</evidence>
<evidence type="ECO:0000256" key="4">
    <source>
        <dbReference type="ARBA" id="ARBA00023136"/>
    </source>
</evidence>
<dbReference type="PANTHER" id="PTHR43243:SF20">
    <property type="entry name" value="CATIONIC AMINO ACID TRANSPORTER 3"/>
    <property type="match status" value="1"/>
</dbReference>
<feature type="transmembrane region" description="Helical" evidence="6">
    <location>
        <begin position="196"/>
        <end position="216"/>
    </location>
</feature>
<evidence type="ECO:0000313" key="9">
    <source>
        <dbReference type="Proteomes" id="UP000887568"/>
    </source>
</evidence>
<feature type="transmembrane region" description="Helical" evidence="6">
    <location>
        <begin position="368"/>
        <end position="391"/>
    </location>
</feature>
<sequence length="624" mass="67251">MGLFQCFREMFSSSTRRKPVQRDAIPTPLHRCLGVVDLTLLGVGSMIGSGSFLLPGQVSGVVAGPAALLVFFLSGMLASLSGLCYIECALQLPGTGASYLYAYATLGEMIAFLTGWSGVAARIVALAFIGQVWSAYLDDALGGSIGNATVQFVLGGQEWNAPLLGTHPDFIAGLLILVSGGIISLGTNVFSKANNLFMITTLLTLMLVFIVAMIHADFSLVTEHGFAPRGVGFDDIVGSAIIAYAGYAGIEAIALAAEEAKDQSKDLLIGLVSALGISILVYMTGVLSVTVLTEYSNIDLKTPFEAAFNDLDGLRWMKYIVAVGALCSITGGALNLSYAMTRFIYPMSRDGLLPSVLSRTNERTKTPLLANLLGTCICVVFAVLIDIKILIQTNSMLYTLETVIIIFAVTILRYRPPNRSDGYVELGGVDKADFKEGANEAHGRKNTTSDLNGLLKPKPETDTAETNATNELPKRPSWIHKGCAIILRWIREHTTRSVILSLCFHLIFEFLLVALLTFNMDDLLRVHDPGLILGIVVSSALTLVSCCPLLLLPQDTDDLPFKVPLMPLLPLIALLAAVILLLHFNSLVSVGVVIWLCLGLIVYFTYGMKHSVEATRQDVHLNDQ</sequence>
<feature type="domain" description="Cationic amino acid transporter C-terminal" evidence="7">
    <location>
        <begin position="561"/>
        <end position="611"/>
    </location>
</feature>
<dbReference type="InterPro" id="IPR002293">
    <property type="entry name" value="AA/rel_permease1"/>
</dbReference>
<dbReference type="Pfam" id="PF13520">
    <property type="entry name" value="AA_permease_2"/>
    <property type="match status" value="1"/>
</dbReference>
<dbReference type="Pfam" id="PF13906">
    <property type="entry name" value="AA_permease_C"/>
    <property type="match status" value="1"/>
</dbReference>
<dbReference type="InterPro" id="IPR029485">
    <property type="entry name" value="CAT_C"/>
</dbReference>
<feature type="transmembrane region" description="Helical" evidence="6">
    <location>
        <begin position="66"/>
        <end position="88"/>
    </location>
</feature>
<feature type="region of interest" description="Disordered" evidence="5">
    <location>
        <begin position="437"/>
        <end position="470"/>
    </location>
</feature>
<dbReference type="OrthoDB" id="3900342at2759"/>
<dbReference type="Gene3D" id="1.20.1740.10">
    <property type="entry name" value="Amino acid/polyamine transporter I"/>
    <property type="match status" value="2"/>
</dbReference>
<feature type="transmembrane region" description="Helical" evidence="6">
    <location>
        <begin position="100"/>
        <end position="129"/>
    </location>
</feature>
<feature type="transmembrane region" description="Helical" evidence="6">
    <location>
        <begin position="170"/>
        <end position="189"/>
    </location>
</feature>
<dbReference type="GO" id="GO:0015171">
    <property type="term" value="F:amino acid transmembrane transporter activity"/>
    <property type="evidence" value="ECO:0007669"/>
    <property type="project" value="TreeGrafter"/>
</dbReference>
<comment type="subcellular location">
    <subcellularLocation>
        <location evidence="1">Membrane</location>
        <topology evidence="1">Multi-pass membrane protein</topology>
    </subcellularLocation>
</comment>
<proteinExistence type="predicted"/>
<dbReference type="GeneID" id="119741364"/>
<evidence type="ECO:0000256" key="6">
    <source>
        <dbReference type="SAM" id="Phobius"/>
    </source>
</evidence>
<feature type="transmembrane region" description="Helical" evidence="6">
    <location>
        <begin position="498"/>
        <end position="518"/>
    </location>
</feature>
<dbReference type="AlphaFoldDB" id="A0A914BAK7"/>
<dbReference type="GO" id="GO:0005886">
    <property type="term" value="C:plasma membrane"/>
    <property type="evidence" value="ECO:0007669"/>
    <property type="project" value="TreeGrafter"/>
</dbReference>
<evidence type="ECO:0000256" key="5">
    <source>
        <dbReference type="SAM" id="MobiDB-lite"/>
    </source>
</evidence>
<name>A0A914BAK7_PATMI</name>